<comment type="caution">
    <text evidence="4">The sequence shown here is derived from an EMBL/GenBank/DDBJ whole genome shotgun (WGS) entry which is preliminary data.</text>
</comment>
<evidence type="ECO:0008006" key="6">
    <source>
        <dbReference type="Google" id="ProtNLM"/>
    </source>
</evidence>
<feature type="signal peptide" evidence="3">
    <location>
        <begin position="1"/>
        <end position="26"/>
    </location>
</feature>
<evidence type="ECO:0000313" key="4">
    <source>
        <dbReference type="EMBL" id="PGG99382.1"/>
    </source>
</evidence>
<feature type="region of interest" description="Disordered" evidence="1">
    <location>
        <begin position="180"/>
        <end position="203"/>
    </location>
</feature>
<dbReference type="PANTHER" id="PTHR16861">
    <property type="entry name" value="GLYCOPROTEIN 38"/>
    <property type="match status" value="1"/>
</dbReference>
<feature type="compositionally biased region" description="Basic residues" evidence="1">
    <location>
        <begin position="262"/>
        <end position="271"/>
    </location>
</feature>
<protein>
    <recommendedName>
        <fullName evidence="6">Mid2 domain-containing protein</fullName>
    </recommendedName>
</protein>
<keyword evidence="3" id="KW-0732">Signal</keyword>
<dbReference type="EMBL" id="PDNA01000272">
    <property type="protein sequence ID" value="PGG99382.1"/>
    <property type="molecule type" value="Genomic_DNA"/>
</dbReference>
<organism evidence="4 5">
    <name type="scientific">Polytolypa hystricis (strain UAMH7299)</name>
    <dbReference type="NCBI Taxonomy" id="1447883"/>
    <lineage>
        <taxon>Eukaryota</taxon>
        <taxon>Fungi</taxon>
        <taxon>Dikarya</taxon>
        <taxon>Ascomycota</taxon>
        <taxon>Pezizomycotina</taxon>
        <taxon>Eurotiomycetes</taxon>
        <taxon>Eurotiomycetidae</taxon>
        <taxon>Onygenales</taxon>
        <taxon>Onygenales incertae sedis</taxon>
        <taxon>Polytolypa</taxon>
    </lineage>
</organism>
<reference evidence="4 5" key="1">
    <citation type="submission" date="2017-10" db="EMBL/GenBank/DDBJ databases">
        <title>Comparative genomics in systemic dimorphic fungi from Ajellomycetaceae.</title>
        <authorList>
            <person name="Munoz J.F."/>
            <person name="Mcewen J.G."/>
            <person name="Clay O.K."/>
            <person name="Cuomo C.A."/>
        </authorList>
    </citation>
    <scope>NUCLEOTIDE SEQUENCE [LARGE SCALE GENOMIC DNA]</scope>
    <source>
        <strain evidence="4 5">UAMH7299</strain>
    </source>
</reference>
<keyword evidence="2" id="KW-1133">Transmembrane helix</keyword>
<evidence type="ECO:0000313" key="5">
    <source>
        <dbReference type="Proteomes" id="UP000224634"/>
    </source>
</evidence>
<feature type="chain" id="PRO_5012564013" description="Mid2 domain-containing protein" evidence="3">
    <location>
        <begin position="27"/>
        <end position="369"/>
    </location>
</feature>
<keyword evidence="5" id="KW-1185">Reference proteome</keyword>
<accession>A0A2B7WS02</accession>
<dbReference type="STRING" id="1447883.A0A2B7WS02"/>
<dbReference type="OrthoDB" id="5425848at2759"/>
<gene>
    <name evidence="4" type="ORF">AJ80_09378</name>
</gene>
<evidence type="ECO:0000256" key="2">
    <source>
        <dbReference type="SAM" id="Phobius"/>
    </source>
</evidence>
<keyword evidence="2" id="KW-0472">Membrane</keyword>
<evidence type="ECO:0000256" key="3">
    <source>
        <dbReference type="SAM" id="SignalP"/>
    </source>
</evidence>
<feature type="region of interest" description="Disordered" evidence="1">
    <location>
        <begin position="326"/>
        <end position="369"/>
    </location>
</feature>
<feature type="transmembrane region" description="Helical" evidence="2">
    <location>
        <begin position="299"/>
        <end position="319"/>
    </location>
</feature>
<proteinExistence type="predicted"/>
<dbReference type="AlphaFoldDB" id="A0A2B7WS02"/>
<evidence type="ECO:0000256" key="1">
    <source>
        <dbReference type="SAM" id="MobiDB-lite"/>
    </source>
</evidence>
<feature type="compositionally biased region" description="Low complexity" evidence="1">
    <location>
        <begin position="330"/>
        <end position="349"/>
    </location>
</feature>
<sequence>MRQRRHPSSTVIAVFTALLYPLTTQAFPFSSDFARHALQIRQNCENPCGFYGQICCTSSQECYTDNNGQAACRDAVAQGQSEGEWEFFTTTYVQTDLVTVTSTGSRLIAAPTSGNKAQCQASLGQTECGDICCSAAQACSKDGKCVEGGGTPFETIPGPTATPPVRPTSSGEATVTATPTTADFIPPVSPDGSSIEPEPSKDGGGGLSGGAIAGIVIGVIAGVIFLLLLCLSACAKGLIASILAIFGMGKKKKRASYTGSHYSRHSHHTHRPWYSGGGGAPPPKPPSSKSDKKHGFLGLGKWATIGVLLGALAICLGLRRKKDNSEKSHSYYTGSSYSYGYSDSSSSSTLAEEDGTLQDHMNIHVREDD</sequence>
<feature type="region of interest" description="Disordered" evidence="1">
    <location>
        <begin position="155"/>
        <end position="174"/>
    </location>
</feature>
<feature type="region of interest" description="Disordered" evidence="1">
    <location>
        <begin position="257"/>
        <end position="293"/>
    </location>
</feature>
<feature type="transmembrane region" description="Helical" evidence="2">
    <location>
        <begin position="215"/>
        <end position="246"/>
    </location>
</feature>
<dbReference type="Proteomes" id="UP000224634">
    <property type="component" value="Unassembled WGS sequence"/>
</dbReference>
<name>A0A2B7WS02_POLH7</name>
<dbReference type="PANTHER" id="PTHR16861:SF4">
    <property type="entry name" value="SH3 DOMAIN PROTEIN (AFU_ORTHOLOGUE AFUA_1G13610)"/>
    <property type="match status" value="1"/>
</dbReference>
<keyword evidence="2" id="KW-0812">Transmembrane</keyword>